<name>A0ABQ2LFR9_9PROT</name>
<dbReference type="InterPro" id="IPR051781">
    <property type="entry name" value="Metallo-dep_Hydrolase"/>
</dbReference>
<dbReference type="Gene3D" id="3.20.20.140">
    <property type="entry name" value="Metal-dependent hydrolases"/>
    <property type="match status" value="1"/>
</dbReference>
<dbReference type="SUPFAM" id="SSF51556">
    <property type="entry name" value="Metallo-dependent hydrolases"/>
    <property type="match status" value="1"/>
</dbReference>
<protein>
    <submittedName>
        <fullName evidence="3">Amidohydrolase</fullName>
    </submittedName>
</protein>
<evidence type="ECO:0000313" key="4">
    <source>
        <dbReference type="Proteomes" id="UP000602381"/>
    </source>
</evidence>
<dbReference type="PANTHER" id="PTHR43135:SF3">
    <property type="entry name" value="ALPHA-D-RIBOSE 1-METHYLPHOSPHONATE 5-TRIPHOSPHATE DIPHOSPHATASE"/>
    <property type="match status" value="1"/>
</dbReference>
<dbReference type="EMBL" id="BMOV01000007">
    <property type="protein sequence ID" value="GGO14414.1"/>
    <property type="molecule type" value="Genomic_DNA"/>
</dbReference>
<dbReference type="Gene3D" id="2.30.40.10">
    <property type="entry name" value="Urease, subunit C, domain 1"/>
    <property type="match status" value="1"/>
</dbReference>
<feature type="domain" description="Amidohydrolase-related" evidence="2">
    <location>
        <begin position="282"/>
        <end position="393"/>
    </location>
</feature>
<dbReference type="InterPro" id="IPR032466">
    <property type="entry name" value="Metal_Hydrolase"/>
</dbReference>
<accession>A0ABQ2LFR9</accession>
<dbReference type="SUPFAM" id="SSF51338">
    <property type="entry name" value="Composite domain of metallo-dependent hydrolases"/>
    <property type="match status" value="1"/>
</dbReference>
<organism evidence="3 4">
    <name type="scientific">Iodidimonas muriae</name>
    <dbReference type="NCBI Taxonomy" id="261467"/>
    <lineage>
        <taxon>Bacteria</taxon>
        <taxon>Pseudomonadati</taxon>
        <taxon>Pseudomonadota</taxon>
        <taxon>Alphaproteobacteria</taxon>
        <taxon>Iodidimonadales</taxon>
        <taxon>Iodidimonadaceae</taxon>
        <taxon>Iodidimonas</taxon>
    </lineage>
</organism>
<dbReference type="InterPro" id="IPR006680">
    <property type="entry name" value="Amidohydro-rel"/>
</dbReference>
<dbReference type="RefSeq" id="WP_150005420.1">
    <property type="nucleotide sequence ID" value="NZ_BMOV01000007.1"/>
</dbReference>
<reference evidence="4" key="1">
    <citation type="journal article" date="2019" name="Int. J. Syst. Evol. Microbiol.">
        <title>The Global Catalogue of Microorganisms (GCM) 10K type strain sequencing project: providing services to taxonomists for standard genome sequencing and annotation.</title>
        <authorList>
            <consortium name="The Broad Institute Genomics Platform"/>
            <consortium name="The Broad Institute Genome Sequencing Center for Infectious Disease"/>
            <person name="Wu L."/>
            <person name="Ma J."/>
        </authorList>
    </citation>
    <scope>NUCLEOTIDE SEQUENCE [LARGE SCALE GENOMIC DNA]</scope>
    <source>
        <strain evidence="4">JCM 17843</strain>
    </source>
</reference>
<evidence type="ECO:0000256" key="1">
    <source>
        <dbReference type="SAM" id="SignalP"/>
    </source>
</evidence>
<feature type="signal peptide" evidence="1">
    <location>
        <begin position="1"/>
        <end position="21"/>
    </location>
</feature>
<feature type="chain" id="PRO_5046140819" evidence="1">
    <location>
        <begin position="22"/>
        <end position="424"/>
    </location>
</feature>
<keyword evidence="4" id="KW-1185">Reference proteome</keyword>
<keyword evidence="1" id="KW-0732">Signal</keyword>
<proteinExistence type="predicted"/>
<evidence type="ECO:0000313" key="3">
    <source>
        <dbReference type="EMBL" id="GGO14414.1"/>
    </source>
</evidence>
<gene>
    <name evidence="3" type="ORF">GCM10007972_21560</name>
</gene>
<dbReference type="Proteomes" id="UP000602381">
    <property type="component" value="Unassembled WGS sequence"/>
</dbReference>
<evidence type="ECO:0000259" key="2">
    <source>
        <dbReference type="Pfam" id="PF01979"/>
    </source>
</evidence>
<dbReference type="PANTHER" id="PTHR43135">
    <property type="entry name" value="ALPHA-D-RIBOSE 1-METHYLPHOSPHONATE 5-TRIPHOSPHATE DIPHOSPHATASE"/>
    <property type="match status" value="1"/>
</dbReference>
<dbReference type="InterPro" id="IPR011059">
    <property type="entry name" value="Metal-dep_hydrolase_composite"/>
</dbReference>
<comment type="caution">
    <text evidence="3">The sequence shown here is derived from an EMBL/GenBank/DDBJ whole genome shotgun (WGS) entry which is preliminary data.</text>
</comment>
<dbReference type="Pfam" id="PF01979">
    <property type="entry name" value="Amidohydro_1"/>
    <property type="match status" value="1"/>
</dbReference>
<sequence>MKTLATSFIAGMAMLTGSALAQTVAITGGTVHSMGPAGTLENATVLIRDGKVEAVGRGLDIPSGYREIDASDKVVTPGIFAAFTQLGAVEVNAVGGTRDGSISGESPFHAAFDISYAINPLATTIPVSRIEGITRAAVTASGGDSIFAGQGALIHLGEGFDLVTTSRAFMTASLGEAGSGDAGGSRAGAVITLINALKDAQRYAKSPNPSDWDGVVSAMDAEALEQVVTGKQKLLIHAQRASDLLQIIRLKQDMPKLDLAIVGAAEGWMVADKLAAAKIPVIVQPFDNLPGDFSMLAATQQNAARLADAGVLVVIGDTGGDSHNARLVLQYAGNAVANGMAWDKALAAITLNPAKLYGVADDLGSLETGKTADLVVWDGDPLEVMSSPDAVFIAGQEMDLVSRQTELRDRYMDLGGDQPFAYRH</sequence>